<evidence type="ECO:0000313" key="2">
    <source>
        <dbReference type="EMBL" id="VEL20053.1"/>
    </source>
</evidence>
<name>A0A3S5A523_9PLAT</name>
<reference evidence="2" key="1">
    <citation type="submission" date="2018-11" db="EMBL/GenBank/DDBJ databases">
        <authorList>
            <consortium name="Pathogen Informatics"/>
        </authorList>
    </citation>
    <scope>NUCLEOTIDE SEQUENCE</scope>
</reference>
<dbReference type="Proteomes" id="UP000784294">
    <property type="component" value="Unassembled WGS sequence"/>
</dbReference>
<proteinExistence type="predicted"/>
<dbReference type="AlphaFoldDB" id="A0A3S5A523"/>
<comment type="caution">
    <text evidence="2">The sequence shown here is derived from an EMBL/GenBank/DDBJ whole genome shotgun (WGS) entry which is preliminary data.</text>
</comment>
<protein>
    <submittedName>
        <fullName evidence="2">Uncharacterized protein</fullName>
    </submittedName>
</protein>
<keyword evidence="3" id="KW-1185">Reference proteome</keyword>
<organism evidence="2 3">
    <name type="scientific">Protopolystoma xenopodis</name>
    <dbReference type="NCBI Taxonomy" id="117903"/>
    <lineage>
        <taxon>Eukaryota</taxon>
        <taxon>Metazoa</taxon>
        <taxon>Spiralia</taxon>
        <taxon>Lophotrochozoa</taxon>
        <taxon>Platyhelminthes</taxon>
        <taxon>Monogenea</taxon>
        <taxon>Polyopisthocotylea</taxon>
        <taxon>Polystomatidea</taxon>
        <taxon>Polystomatidae</taxon>
        <taxon>Protopolystoma</taxon>
    </lineage>
</organism>
<evidence type="ECO:0000313" key="3">
    <source>
        <dbReference type="Proteomes" id="UP000784294"/>
    </source>
</evidence>
<accession>A0A3S5A523</accession>
<sequence length="129" mass="13328">MMDYAGSQNSNVPTKRRNSNPLLSGLTETVSISSGQQAEAVLSITSQQQAGLPSSLDLVGPVIQQSSVVTTGTGTVVSNPAIASPSTIPPSITSPFTGGTVSLKISMQIYVSVFPNKLKPYLNSITADC</sequence>
<feature type="region of interest" description="Disordered" evidence="1">
    <location>
        <begin position="1"/>
        <end position="22"/>
    </location>
</feature>
<dbReference type="EMBL" id="CAAALY010044482">
    <property type="protein sequence ID" value="VEL20053.1"/>
    <property type="molecule type" value="Genomic_DNA"/>
</dbReference>
<gene>
    <name evidence="2" type="ORF">PXEA_LOCUS13493</name>
</gene>
<evidence type="ECO:0000256" key="1">
    <source>
        <dbReference type="SAM" id="MobiDB-lite"/>
    </source>
</evidence>